<evidence type="ECO:0000313" key="2">
    <source>
        <dbReference type="Proteomes" id="UP001501231"/>
    </source>
</evidence>
<organism evidence="1 2">
    <name type="scientific">Actinomadura vinacea</name>
    <dbReference type="NCBI Taxonomy" id="115336"/>
    <lineage>
        <taxon>Bacteria</taxon>
        <taxon>Bacillati</taxon>
        <taxon>Actinomycetota</taxon>
        <taxon>Actinomycetes</taxon>
        <taxon>Streptosporangiales</taxon>
        <taxon>Thermomonosporaceae</taxon>
        <taxon>Actinomadura</taxon>
    </lineage>
</organism>
<comment type="caution">
    <text evidence="1">The sequence shown here is derived from an EMBL/GenBank/DDBJ whole genome shotgun (WGS) entry which is preliminary data.</text>
</comment>
<sequence>MATQSLAEFDMPSSRIMVGSALATTVLSMVIMNALMATTVSAHPYRPRVTCSRGAFRPVLEFAAPPLFVSGLVRSP</sequence>
<accession>A0ABN3JYT5</accession>
<dbReference type="EMBL" id="BAAARW010000026">
    <property type="protein sequence ID" value="GAA2441848.1"/>
    <property type="molecule type" value="Genomic_DNA"/>
</dbReference>
<keyword evidence="2" id="KW-1185">Reference proteome</keyword>
<name>A0ABN3JYT5_9ACTN</name>
<dbReference type="Proteomes" id="UP001501231">
    <property type="component" value="Unassembled WGS sequence"/>
</dbReference>
<reference evidence="1 2" key="1">
    <citation type="journal article" date="2019" name="Int. J. Syst. Evol. Microbiol.">
        <title>The Global Catalogue of Microorganisms (GCM) 10K type strain sequencing project: providing services to taxonomists for standard genome sequencing and annotation.</title>
        <authorList>
            <consortium name="The Broad Institute Genomics Platform"/>
            <consortium name="The Broad Institute Genome Sequencing Center for Infectious Disease"/>
            <person name="Wu L."/>
            <person name="Ma J."/>
        </authorList>
    </citation>
    <scope>NUCLEOTIDE SEQUENCE [LARGE SCALE GENOMIC DNA]</scope>
    <source>
        <strain evidence="1 2">JCM 3325</strain>
    </source>
</reference>
<proteinExistence type="predicted"/>
<gene>
    <name evidence="1" type="ORF">GCM10010191_67640</name>
</gene>
<protein>
    <submittedName>
        <fullName evidence="1">Uncharacterized protein</fullName>
    </submittedName>
</protein>
<evidence type="ECO:0000313" key="1">
    <source>
        <dbReference type="EMBL" id="GAA2441848.1"/>
    </source>
</evidence>